<feature type="domain" description="BHLH" evidence="9">
    <location>
        <begin position="38"/>
        <end position="99"/>
    </location>
</feature>
<dbReference type="PANTHER" id="PTHR46055:SF3">
    <property type="entry name" value="CIRCADIAN LOCOMOTER OUTPUT CYCLES PROTEIN KAPUT"/>
    <property type="match status" value="1"/>
</dbReference>
<organism evidence="10 11">
    <name type="scientific">Dinothrombium tinctorium</name>
    <dbReference type="NCBI Taxonomy" id="1965070"/>
    <lineage>
        <taxon>Eukaryota</taxon>
        <taxon>Metazoa</taxon>
        <taxon>Ecdysozoa</taxon>
        <taxon>Arthropoda</taxon>
        <taxon>Chelicerata</taxon>
        <taxon>Arachnida</taxon>
        <taxon>Acari</taxon>
        <taxon>Acariformes</taxon>
        <taxon>Trombidiformes</taxon>
        <taxon>Prostigmata</taxon>
        <taxon>Anystina</taxon>
        <taxon>Parasitengona</taxon>
        <taxon>Trombidioidea</taxon>
        <taxon>Trombidiidae</taxon>
        <taxon>Dinothrombium</taxon>
    </lineage>
</organism>
<dbReference type="SMART" id="SM00091">
    <property type="entry name" value="PAS"/>
    <property type="match status" value="2"/>
</dbReference>
<keyword evidence="7" id="KW-0175">Coiled coil</keyword>
<dbReference type="CDD" id="cd00130">
    <property type="entry name" value="PAS"/>
    <property type="match status" value="1"/>
</dbReference>
<dbReference type="InterPro" id="IPR036638">
    <property type="entry name" value="HLH_DNA-bd_sf"/>
</dbReference>
<dbReference type="InterPro" id="IPR000014">
    <property type="entry name" value="PAS"/>
</dbReference>
<dbReference type="Gene3D" id="3.30.450.20">
    <property type="entry name" value="PAS domain"/>
    <property type="match status" value="2"/>
</dbReference>
<gene>
    <name evidence="10" type="ORF">B4U79_12751</name>
</gene>
<dbReference type="GO" id="GO:0046983">
    <property type="term" value="F:protein dimerization activity"/>
    <property type="evidence" value="ECO:0007669"/>
    <property type="project" value="InterPro"/>
</dbReference>
<feature type="compositionally biased region" description="Low complexity" evidence="8">
    <location>
        <begin position="1"/>
        <end position="23"/>
    </location>
</feature>
<accession>A0A443RIP0</accession>
<dbReference type="InterPro" id="IPR035965">
    <property type="entry name" value="PAS-like_dom_sf"/>
</dbReference>
<dbReference type="PANTHER" id="PTHR46055">
    <property type="entry name" value="CIRCADIAN LOCOMOTER OUTPUT CYCLES PROTEIN KAPUT"/>
    <property type="match status" value="1"/>
</dbReference>
<keyword evidence="6" id="KW-0539">Nucleus</keyword>
<dbReference type="GO" id="GO:0032922">
    <property type="term" value="P:circadian regulation of gene expression"/>
    <property type="evidence" value="ECO:0007669"/>
    <property type="project" value="InterPro"/>
</dbReference>
<dbReference type="SUPFAM" id="SSF47459">
    <property type="entry name" value="HLH, helix-loop-helix DNA-binding domain"/>
    <property type="match status" value="1"/>
</dbReference>
<dbReference type="STRING" id="1965070.A0A443RIP0"/>
<dbReference type="SMART" id="SM00353">
    <property type="entry name" value="HLH"/>
    <property type="match status" value="1"/>
</dbReference>
<keyword evidence="3" id="KW-0090">Biological rhythms</keyword>
<protein>
    <submittedName>
        <fullName evidence="10">Circadian locomoter output cycles protein kaput-like protein</fullName>
    </submittedName>
</protein>
<evidence type="ECO:0000256" key="8">
    <source>
        <dbReference type="SAM" id="MobiDB-lite"/>
    </source>
</evidence>
<dbReference type="SUPFAM" id="SSF55785">
    <property type="entry name" value="PYP-like sensor domain (PAS domain)"/>
    <property type="match status" value="1"/>
</dbReference>
<evidence type="ECO:0000256" key="1">
    <source>
        <dbReference type="ARBA" id="ARBA00022737"/>
    </source>
</evidence>
<dbReference type="AlphaFoldDB" id="A0A443RIP0"/>
<name>A0A443RIP0_9ACAR</name>
<dbReference type="Proteomes" id="UP000285301">
    <property type="component" value="Unassembled WGS sequence"/>
</dbReference>
<dbReference type="EMBL" id="NCKU01000534">
    <property type="protein sequence ID" value="RWS15152.1"/>
    <property type="molecule type" value="Genomic_DNA"/>
</dbReference>
<keyword evidence="1" id="KW-0677">Repeat</keyword>
<proteinExistence type="predicted"/>
<feature type="region of interest" description="Disordered" evidence="8">
    <location>
        <begin position="1"/>
        <end position="46"/>
    </location>
</feature>
<dbReference type="InterPro" id="IPR047230">
    <property type="entry name" value="CLOCK-like"/>
</dbReference>
<feature type="coiled-coil region" evidence="7">
    <location>
        <begin position="575"/>
        <end position="605"/>
    </location>
</feature>
<dbReference type="Pfam" id="PF00010">
    <property type="entry name" value="HLH"/>
    <property type="match status" value="1"/>
</dbReference>
<evidence type="ECO:0000313" key="10">
    <source>
        <dbReference type="EMBL" id="RWS15152.1"/>
    </source>
</evidence>
<dbReference type="GO" id="GO:0045944">
    <property type="term" value="P:positive regulation of transcription by RNA polymerase II"/>
    <property type="evidence" value="ECO:0007669"/>
    <property type="project" value="UniProtKB-ARBA"/>
</dbReference>
<reference evidence="10 11" key="1">
    <citation type="journal article" date="2018" name="Gigascience">
        <title>Genomes of trombidid mites reveal novel predicted allergens and laterally-transferred genes associated with secondary metabolism.</title>
        <authorList>
            <person name="Dong X."/>
            <person name="Chaisiri K."/>
            <person name="Xia D."/>
            <person name="Armstrong S.D."/>
            <person name="Fang Y."/>
            <person name="Donnelly M.J."/>
            <person name="Kadowaki T."/>
            <person name="McGarry J.W."/>
            <person name="Darby A.C."/>
            <person name="Makepeace B.L."/>
        </authorList>
    </citation>
    <scope>NUCLEOTIDE SEQUENCE [LARGE SCALE GENOMIC DNA]</scope>
    <source>
        <strain evidence="10">UoL-WK</strain>
    </source>
</reference>
<evidence type="ECO:0000256" key="6">
    <source>
        <dbReference type="ARBA" id="ARBA00023242"/>
    </source>
</evidence>
<dbReference type="PRINTS" id="PR00785">
    <property type="entry name" value="NCTRNSLOCATR"/>
</dbReference>
<evidence type="ECO:0000313" key="11">
    <source>
        <dbReference type="Proteomes" id="UP000285301"/>
    </source>
</evidence>
<keyword evidence="11" id="KW-1185">Reference proteome</keyword>
<evidence type="ECO:0000259" key="9">
    <source>
        <dbReference type="PROSITE" id="PS50888"/>
    </source>
</evidence>
<evidence type="ECO:0000256" key="7">
    <source>
        <dbReference type="SAM" id="Coils"/>
    </source>
</evidence>
<comment type="caution">
    <text evidence="10">The sequence shown here is derived from an EMBL/GenBank/DDBJ whole genome shotgun (WGS) entry which is preliminary data.</text>
</comment>
<keyword evidence="4" id="KW-0238">DNA-binding</keyword>
<sequence>MSLQSSFMHKPSSKSSSSSIASSEGINEDNSTADDQNSKRKFRNLNEKKRRDQFNGLINELYQLVCCDNEEDSFTAGGSHKKVDKSSILRSAITFLKNHSPTALSVKVENEDLNEGLFAKNTQNTTSFKPSFLTDEDYTNFMLEALDAFTLVIEANTKGNIVYASESILSLLGHNPGKFNRFVGYQKIKQEVQQEELSIFDIIHESEKEYLMQLLTASERIDSPYVSMKLHFRQHDANSAREISFEPVDLLGLSFNQQTSSRDYSIPNESNYFIFVAKMQMPKLLKEVHVFSYHHNDNSKTIEFRSRHSLEWKFLFVDHRASLWVGFLPFELLATSFYDYCHWDDLSNVVAGHEQLIVNGEGTSCHYRFLTKGNRWLWLKTRYKIVYNRWNSKAEKIDCIHSVICLDGESKFCSKPLSSLRAERRDQRVETTSARNGRTWLSDATNQKNFKRYPKMRAHRKAGSSCSFVKAADISLKMKSLSSDDIVPQVPSLAQTYFYSPTQTVLNRNESLGLGNELQIHLSAVPTNSSSIHTMAPASGFNLTRSTVLNEPRQVTDQISNLNPMNKQELKNYLYERQRILKQAIENHKKELEQTSEQLRAIEEEEIFKSSDIQNKCSFDQTIAYRSTDNSMQFSPIIQEFGFMSNLTMNQAELSSQLISHHNIVRTE</sequence>
<evidence type="ECO:0000256" key="2">
    <source>
        <dbReference type="ARBA" id="ARBA00023015"/>
    </source>
</evidence>
<evidence type="ECO:0000256" key="4">
    <source>
        <dbReference type="ARBA" id="ARBA00023125"/>
    </source>
</evidence>
<dbReference type="GO" id="GO:1990513">
    <property type="term" value="C:CLOCK-BMAL transcription complex"/>
    <property type="evidence" value="ECO:0007669"/>
    <property type="project" value="TreeGrafter"/>
</dbReference>
<feature type="compositionally biased region" description="Polar residues" evidence="8">
    <location>
        <begin position="24"/>
        <end position="35"/>
    </location>
</feature>
<dbReference type="InterPro" id="IPR001067">
    <property type="entry name" value="Nuc_translocat"/>
</dbReference>
<dbReference type="GO" id="GO:0000981">
    <property type="term" value="F:DNA-binding transcription factor activity, RNA polymerase II-specific"/>
    <property type="evidence" value="ECO:0007669"/>
    <property type="project" value="InterPro"/>
</dbReference>
<dbReference type="GO" id="GO:0000978">
    <property type="term" value="F:RNA polymerase II cis-regulatory region sequence-specific DNA binding"/>
    <property type="evidence" value="ECO:0007669"/>
    <property type="project" value="TreeGrafter"/>
</dbReference>
<keyword evidence="5" id="KW-0804">Transcription</keyword>
<dbReference type="InterPro" id="IPR011598">
    <property type="entry name" value="bHLH_dom"/>
</dbReference>
<dbReference type="PROSITE" id="PS50888">
    <property type="entry name" value="BHLH"/>
    <property type="match status" value="1"/>
</dbReference>
<dbReference type="GO" id="GO:0005737">
    <property type="term" value="C:cytoplasm"/>
    <property type="evidence" value="ECO:0007669"/>
    <property type="project" value="InterPro"/>
</dbReference>
<evidence type="ECO:0000256" key="3">
    <source>
        <dbReference type="ARBA" id="ARBA00023108"/>
    </source>
</evidence>
<keyword evidence="2" id="KW-0805">Transcription regulation</keyword>
<dbReference type="OrthoDB" id="411251at2759"/>
<evidence type="ECO:0000256" key="5">
    <source>
        <dbReference type="ARBA" id="ARBA00023163"/>
    </source>
</evidence>
<dbReference type="Gene3D" id="4.10.280.10">
    <property type="entry name" value="Helix-loop-helix DNA-binding domain"/>
    <property type="match status" value="1"/>
</dbReference>
<dbReference type="Pfam" id="PF14598">
    <property type="entry name" value="PAS_11"/>
    <property type="match status" value="1"/>
</dbReference>